<evidence type="ECO:0007829" key="10">
    <source>
        <dbReference type="PDB" id="9NO6"/>
    </source>
</evidence>
<comment type="pathway">
    <text evidence="2">Secondary metabolite biosynthesis; terpenoid biosynthesis.</text>
</comment>
<dbReference type="SUPFAM" id="SSF48576">
    <property type="entry name" value="Terpenoid synthases"/>
    <property type="match status" value="1"/>
</dbReference>
<dbReference type="Gene3D" id="1.50.10.130">
    <property type="entry name" value="Terpene synthase, N-terminal domain"/>
    <property type="match status" value="1"/>
</dbReference>
<feature type="domain" description="Terpene synthase metal-binding" evidence="8">
    <location>
        <begin position="328"/>
        <end position="582"/>
    </location>
</feature>
<keyword evidence="4" id="KW-0460">Magnesium</keyword>
<evidence type="ECO:0000256" key="2">
    <source>
        <dbReference type="ARBA" id="ARBA00004721"/>
    </source>
</evidence>
<reference evidence="10" key="3">
    <citation type="journal article" date="2025" name="J. Struct. Biol.">
        <title>The product specificities of terpinolene synthase, from cannabis sativa, reveals the plasticity of the terpene synthase active site.</title>
        <authorList>
            <person name="Wiles D."/>
            <person name="Roest J."/>
            <person name="Vivan J.P."/>
            <person name="Beddoe T."/>
        </authorList>
    </citation>
    <scope>X-RAY CRYSTALLOGRAPHY (2.50 ANGSTROMS)</scope>
</reference>
<keyword evidence="5" id="KW-0456">Lyase</keyword>
<organism evidence="9">
    <name type="scientific">Cannabis sativa</name>
    <name type="common">Hemp</name>
    <name type="synonym">Marijuana</name>
    <dbReference type="NCBI Taxonomy" id="3483"/>
    <lineage>
        <taxon>Eukaryota</taxon>
        <taxon>Viridiplantae</taxon>
        <taxon>Streptophyta</taxon>
        <taxon>Embryophyta</taxon>
        <taxon>Tracheophyta</taxon>
        <taxon>Spermatophyta</taxon>
        <taxon>Magnoliopsida</taxon>
        <taxon>eudicotyledons</taxon>
        <taxon>Gunneridae</taxon>
        <taxon>Pentapetalae</taxon>
        <taxon>rosids</taxon>
        <taxon>fabids</taxon>
        <taxon>Rosales</taxon>
        <taxon>Cannabaceae</taxon>
        <taxon>Cannabis</taxon>
    </lineage>
</organism>
<proteinExistence type="evidence at protein level"/>
<dbReference type="InterPro" id="IPR008930">
    <property type="entry name" value="Terpenoid_cyclase/PrenylTrfase"/>
</dbReference>
<evidence type="ECO:0000259" key="8">
    <source>
        <dbReference type="Pfam" id="PF03936"/>
    </source>
</evidence>
<keyword evidence="10" id="KW-0002">3D-structure</keyword>
<protein>
    <submittedName>
        <fullName evidence="9">Terpinolene synthase</fullName>
    </submittedName>
</protein>
<reference evidence="9" key="2">
    <citation type="submission" date="2019-03" db="EMBL/GenBank/DDBJ databases">
        <authorList>
            <person name="Booth J."/>
        </authorList>
    </citation>
    <scope>NUCLEOTIDE SEQUENCE</scope>
</reference>
<feature type="domain" description="Terpene synthase N-terminal" evidence="7">
    <location>
        <begin position="86"/>
        <end position="264"/>
    </location>
</feature>
<dbReference type="FunFam" id="1.50.10.130:FF:000001">
    <property type="entry name" value="Isoprene synthase, chloroplastic"/>
    <property type="match status" value="1"/>
</dbReference>
<dbReference type="InterPro" id="IPR044814">
    <property type="entry name" value="Terpene_cyclase_plant_C1"/>
</dbReference>
<evidence type="ECO:0000256" key="6">
    <source>
        <dbReference type="SAM" id="MobiDB-lite"/>
    </source>
</evidence>
<keyword evidence="3" id="KW-0479">Metal-binding</keyword>
<feature type="compositionally biased region" description="Basic residues" evidence="6">
    <location>
        <begin position="37"/>
        <end position="51"/>
    </location>
</feature>
<evidence type="ECO:0000256" key="4">
    <source>
        <dbReference type="ARBA" id="ARBA00022842"/>
    </source>
</evidence>
<dbReference type="InterPro" id="IPR036965">
    <property type="entry name" value="Terpene_synth_N_sf"/>
</dbReference>
<evidence type="ECO:0000259" key="7">
    <source>
        <dbReference type="Pfam" id="PF01397"/>
    </source>
</evidence>
<reference evidence="9" key="1">
    <citation type="journal article" date="2019" name="Plant J.">
        <title>Cannabis glandular trichomes alter morphology and metabolite content during flower maturation.</title>
        <authorList>
            <person name="Livingston S.J."/>
            <person name="Quilichini T.D."/>
            <person name="Booth J.K."/>
            <person name="Wong D.C.J."/>
            <person name="Rensing K.H."/>
            <person name="Laflamme-Yonkman J."/>
            <person name="Castellarin S.D."/>
            <person name="Bohlmann J."/>
            <person name="Page J.E."/>
            <person name="Samuels A.L."/>
        </authorList>
    </citation>
    <scope>NUCLEOTIDE SEQUENCE</scope>
</reference>
<dbReference type="PDB" id="9NO6">
    <property type="method" value="X-ray"/>
    <property type="resolution" value="2.50 A"/>
    <property type="chains" value="A=1-639"/>
</dbReference>
<dbReference type="GO" id="GO:0010333">
    <property type="term" value="F:terpene synthase activity"/>
    <property type="evidence" value="ECO:0007669"/>
    <property type="project" value="InterPro"/>
</dbReference>
<evidence type="ECO:0000256" key="5">
    <source>
        <dbReference type="ARBA" id="ARBA00023239"/>
    </source>
</evidence>
<evidence type="ECO:0000256" key="3">
    <source>
        <dbReference type="ARBA" id="ARBA00022723"/>
    </source>
</evidence>
<feature type="region of interest" description="Disordered" evidence="6">
    <location>
        <begin position="29"/>
        <end position="53"/>
    </location>
</feature>
<dbReference type="InterPro" id="IPR050148">
    <property type="entry name" value="Terpene_synthase-like"/>
</dbReference>
<dbReference type="PANTHER" id="PTHR31225">
    <property type="entry name" value="OS04G0344100 PROTEIN-RELATED"/>
    <property type="match status" value="1"/>
</dbReference>
<dbReference type="SFLD" id="SFLDS00005">
    <property type="entry name" value="Isoprenoid_Synthase_Type_I"/>
    <property type="match status" value="1"/>
</dbReference>
<dbReference type="GO" id="GO:0000287">
    <property type="term" value="F:magnesium ion binding"/>
    <property type="evidence" value="ECO:0007669"/>
    <property type="project" value="InterPro"/>
</dbReference>
<dbReference type="SUPFAM" id="SSF48239">
    <property type="entry name" value="Terpenoid cyclases/Protein prenyltransferases"/>
    <property type="match status" value="1"/>
</dbReference>
<evidence type="ECO:0000313" key="9">
    <source>
        <dbReference type="EMBL" id="QEM23725.1"/>
    </source>
</evidence>
<dbReference type="InterPro" id="IPR008949">
    <property type="entry name" value="Isoprenoid_synthase_dom_sf"/>
</dbReference>
<sequence>MQCMAFHQFAPSSSLPIWSSINNRFTPKTSITSISKPKPKLKPKSNLKSRSRSSTCYPIQCTVVDNPSSTITNNSDRRSANYGPPIWSFDFIQSLSTQYKGELYTSRLNKLEKDVKRILVGEENCLAQLELIDTIQRLGLSYRFENEIISILKEKFTNNNNNPNYDLYATALQFRLLRQYGFEVPQEIFNNFKDQKTGEFKANISNDIMGALGLYEASFYGKKGESILDEARIFTTKCLKNYIEKNKLLDDDNNIIALFVNHALETPLHWRINRLEARWFIEMYQKKKDMNFTLLEFAKLDFNMLQSIHQEDLKHLSRWWEQSKLGEKKMENYVRDRLVEAFLWQIGVKFEPQFSQFRRISARLYVLITVIDDIYDVYGTLEELELFTKAIERWDVKAINELPEYMRMPFFFLFNTVNEMGYDTLTDKNFINIEYLKKSWVVWSKYQLEEAKWFYSGYKPTLEEYMKNTWISVGGPIILLHAYFAFTNPLEKASIKFLEEGYDDPSINIHEGSLEISNDGYPTIFHLGSILLRLEDDLGTSSDEMKRGDVPKSIQCYMSDTGVSEDEAREHIKFLIMETWKEMNKEMDFNNYFSKEVVHVCKNLGRTAKFIYLYGDGHASQNNLSKGHISDLIINPIPM</sequence>
<dbReference type="GO" id="GO:0016102">
    <property type="term" value="P:diterpenoid biosynthetic process"/>
    <property type="evidence" value="ECO:0007669"/>
    <property type="project" value="InterPro"/>
</dbReference>
<dbReference type="Pfam" id="PF03936">
    <property type="entry name" value="Terpene_synth_C"/>
    <property type="match status" value="1"/>
</dbReference>
<dbReference type="CDD" id="cd00684">
    <property type="entry name" value="Terpene_cyclase_plant_C1"/>
    <property type="match status" value="1"/>
</dbReference>
<name>A0A5C1IZK1_CANSA</name>
<dbReference type="InterPro" id="IPR001906">
    <property type="entry name" value="Terpene_synth_N"/>
</dbReference>
<dbReference type="Pfam" id="PF01397">
    <property type="entry name" value="Terpene_synth"/>
    <property type="match status" value="1"/>
</dbReference>
<dbReference type="InterPro" id="IPR034741">
    <property type="entry name" value="Terpene_cyclase-like_1_C"/>
</dbReference>
<dbReference type="InterPro" id="IPR005630">
    <property type="entry name" value="Terpene_synthase_metal-bd"/>
</dbReference>
<comment type="cofactor">
    <cofactor evidence="1">
        <name>Mg(2+)</name>
        <dbReference type="ChEBI" id="CHEBI:18420"/>
    </cofactor>
</comment>
<accession>A0A5C1IZK1</accession>
<dbReference type="EMBL" id="MK614216">
    <property type="protein sequence ID" value="QEM23725.1"/>
    <property type="molecule type" value="mRNA"/>
</dbReference>
<evidence type="ECO:0000256" key="1">
    <source>
        <dbReference type="ARBA" id="ARBA00001946"/>
    </source>
</evidence>
<dbReference type="Gene3D" id="1.10.600.10">
    <property type="entry name" value="Farnesyl Diphosphate Synthase"/>
    <property type="match status" value="1"/>
</dbReference>
<dbReference type="SFLD" id="SFLDG01019">
    <property type="entry name" value="Terpene_Cyclase_Like_1_C_Termi"/>
    <property type="match status" value="1"/>
</dbReference>
<dbReference type="AlphaFoldDB" id="A0A5C1IZK1"/>
<dbReference type="PANTHER" id="PTHR31225:SF9">
    <property type="entry name" value="TERPENE SYNTHASE 10"/>
    <property type="match status" value="1"/>
</dbReference>